<comment type="caution">
    <text evidence="2">The sequence shown here is derived from an EMBL/GenBank/DDBJ whole genome shotgun (WGS) entry which is preliminary data.</text>
</comment>
<dbReference type="RefSeq" id="WP_071807350.1">
    <property type="nucleotide sequence ID" value="NZ_MEIA01000242.1"/>
</dbReference>
<dbReference type="InterPro" id="IPR021239">
    <property type="entry name" value="DUF2625"/>
</dbReference>
<evidence type="ECO:0000313" key="3">
    <source>
        <dbReference type="Proteomes" id="UP000182486"/>
    </source>
</evidence>
<dbReference type="Proteomes" id="UP000182486">
    <property type="component" value="Unassembled WGS sequence"/>
</dbReference>
<feature type="region of interest" description="Disordered" evidence="1">
    <location>
        <begin position="80"/>
        <end position="102"/>
    </location>
</feature>
<name>A0A1K0FGZ2_9ACTN</name>
<evidence type="ECO:0000256" key="1">
    <source>
        <dbReference type="SAM" id="MobiDB-lite"/>
    </source>
</evidence>
<gene>
    <name evidence="2" type="ORF">BG844_22610</name>
</gene>
<keyword evidence="3" id="KW-1185">Reference proteome</keyword>
<reference evidence="2 3" key="1">
    <citation type="submission" date="2016-09" db="EMBL/GenBank/DDBJ databases">
        <title>Couchioplanes caeruleus draft genome sequence.</title>
        <authorList>
            <person name="Sheehan J."/>
            <person name="Caffrey P."/>
        </authorList>
    </citation>
    <scope>NUCLEOTIDE SEQUENCE [LARGE SCALE GENOMIC DNA]</scope>
    <source>
        <strain evidence="2 3">DSM 43634</strain>
    </source>
</reference>
<accession>A0A1K0FGZ2</accession>
<dbReference type="EMBL" id="MEIA01000242">
    <property type="protein sequence ID" value="OJF12085.1"/>
    <property type="molecule type" value="Genomic_DNA"/>
</dbReference>
<evidence type="ECO:0000313" key="2">
    <source>
        <dbReference type="EMBL" id="OJF12085.1"/>
    </source>
</evidence>
<protein>
    <submittedName>
        <fullName evidence="2">Uncharacterized protein</fullName>
    </submittedName>
</protein>
<organism evidence="2 3">
    <name type="scientific">Couchioplanes caeruleus subsp. caeruleus</name>
    <dbReference type="NCBI Taxonomy" id="56427"/>
    <lineage>
        <taxon>Bacteria</taxon>
        <taxon>Bacillati</taxon>
        <taxon>Actinomycetota</taxon>
        <taxon>Actinomycetes</taxon>
        <taxon>Micromonosporales</taxon>
        <taxon>Micromonosporaceae</taxon>
        <taxon>Couchioplanes</taxon>
    </lineage>
</organism>
<dbReference type="Pfam" id="PF10946">
    <property type="entry name" value="DUF2625"/>
    <property type="match status" value="1"/>
</dbReference>
<proteinExistence type="predicted"/>
<sequence>MRGLIIAYDVLGGQFAWIPAQPGAAPTVHYFGPDVLDWQDLEQGYADWLSAILAGSLTRFYDTLRWSGWQAAVQTLPPGQGITVYPPPRSREGKNLSTTSRMPAPLIQLASYYQDTAHQLGSQDHST</sequence>
<dbReference type="AlphaFoldDB" id="A0A1K0FGZ2"/>